<name>A0A9Q3J6R4_9BASI</name>
<dbReference type="OrthoDB" id="3356549at2759"/>
<sequence>MLQPPSAGEFQTLELLFQHLNNAFKDQGYSFSTLRSNITHNPIEIACDRSRTHNLYKNFSKTFTSRKPDWQFRIYARKCVESTTWTLEVKNPEHSHDATENIISYAAFRKFNEKEKFQIAQMYASLFIPRQIQAQ</sequence>
<organism evidence="2 3">
    <name type="scientific">Austropuccinia psidii MF-1</name>
    <dbReference type="NCBI Taxonomy" id="1389203"/>
    <lineage>
        <taxon>Eukaryota</taxon>
        <taxon>Fungi</taxon>
        <taxon>Dikarya</taxon>
        <taxon>Basidiomycota</taxon>
        <taxon>Pucciniomycotina</taxon>
        <taxon>Pucciniomycetes</taxon>
        <taxon>Pucciniales</taxon>
        <taxon>Sphaerophragmiaceae</taxon>
        <taxon>Austropuccinia</taxon>
    </lineage>
</organism>
<evidence type="ECO:0000313" key="3">
    <source>
        <dbReference type="Proteomes" id="UP000765509"/>
    </source>
</evidence>
<dbReference type="GO" id="GO:0004491">
    <property type="term" value="F:methylmalonate-semialdehyde dehydrogenase (acylating, NAD) activity"/>
    <property type="evidence" value="ECO:0007669"/>
    <property type="project" value="InterPro"/>
</dbReference>
<dbReference type="AlphaFoldDB" id="A0A9Q3J6R4"/>
<reference evidence="2" key="1">
    <citation type="submission" date="2021-03" db="EMBL/GenBank/DDBJ databases">
        <title>Draft genome sequence of rust myrtle Austropuccinia psidii MF-1, a brazilian biotype.</title>
        <authorList>
            <person name="Quecine M.C."/>
            <person name="Pachon D.M.R."/>
            <person name="Bonatelli M.L."/>
            <person name="Correr F.H."/>
            <person name="Franceschini L.M."/>
            <person name="Leite T.F."/>
            <person name="Margarido G.R.A."/>
            <person name="Almeida C.A."/>
            <person name="Ferrarezi J.A."/>
            <person name="Labate C.A."/>
        </authorList>
    </citation>
    <scope>NUCLEOTIDE SEQUENCE</scope>
    <source>
        <strain evidence="2">MF-1</strain>
    </source>
</reference>
<dbReference type="PANTHER" id="PTHR43866">
    <property type="entry name" value="MALONATE-SEMIALDEHYDE DEHYDROGENASE"/>
    <property type="match status" value="1"/>
</dbReference>
<accession>A0A9Q3J6R4</accession>
<evidence type="ECO:0008006" key="4">
    <source>
        <dbReference type="Google" id="ProtNLM"/>
    </source>
</evidence>
<dbReference type="PANTHER" id="PTHR43866:SF3">
    <property type="entry name" value="METHYLMALONATE-SEMIALDEHYDE DEHYDROGENASE [ACYLATING], MITOCHONDRIAL"/>
    <property type="match status" value="1"/>
</dbReference>
<proteinExistence type="inferred from homology"/>
<evidence type="ECO:0000313" key="2">
    <source>
        <dbReference type="EMBL" id="MBW0557348.1"/>
    </source>
</evidence>
<protein>
    <recommendedName>
        <fullName evidence="4">FAR1 domain-containing protein</fullName>
    </recommendedName>
</protein>
<dbReference type="GO" id="GO:0006574">
    <property type="term" value="P:L-valine catabolic process"/>
    <property type="evidence" value="ECO:0007669"/>
    <property type="project" value="TreeGrafter"/>
</dbReference>
<keyword evidence="3" id="KW-1185">Reference proteome</keyword>
<dbReference type="GO" id="GO:0006210">
    <property type="term" value="P:thymine catabolic process"/>
    <property type="evidence" value="ECO:0007669"/>
    <property type="project" value="TreeGrafter"/>
</dbReference>
<dbReference type="EMBL" id="AVOT02065170">
    <property type="protein sequence ID" value="MBW0557348.1"/>
    <property type="molecule type" value="Genomic_DNA"/>
</dbReference>
<gene>
    <name evidence="2" type="ORF">O181_097063</name>
</gene>
<evidence type="ECO:0000256" key="1">
    <source>
        <dbReference type="ARBA" id="ARBA00009986"/>
    </source>
</evidence>
<comment type="caution">
    <text evidence="2">The sequence shown here is derived from an EMBL/GenBank/DDBJ whole genome shotgun (WGS) entry which is preliminary data.</text>
</comment>
<comment type="similarity">
    <text evidence="1">Belongs to the aldehyde dehydrogenase family.</text>
</comment>
<dbReference type="InterPro" id="IPR010061">
    <property type="entry name" value="MeMal-semiAld_DH"/>
</dbReference>
<dbReference type="Proteomes" id="UP000765509">
    <property type="component" value="Unassembled WGS sequence"/>
</dbReference>